<feature type="compositionally biased region" description="Low complexity" evidence="13">
    <location>
        <begin position="268"/>
        <end position="282"/>
    </location>
</feature>
<keyword evidence="5 12" id="KW-0812">Transmembrane</keyword>
<dbReference type="Proteomes" id="UP000245609">
    <property type="component" value="Unassembled WGS sequence"/>
</dbReference>
<evidence type="ECO:0000256" key="11">
    <source>
        <dbReference type="ARBA" id="ARBA00047375"/>
    </source>
</evidence>
<feature type="transmembrane region" description="Helical" evidence="12">
    <location>
        <begin position="34"/>
        <end position="55"/>
    </location>
</feature>
<evidence type="ECO:0000313" key="15">
    <source>
        <dbReference type="Proteomes" id="UP000245609"/>
    </source>
</evidence>
<feature type="compositionally biased region" description="Polar residues" evidence="13">
    <location>
        <begin position="283"/>
        <end position="293"/>
    </location>
</feature>
<dbReference type="InterPro" id="IPR002076">
    <property type="entry name" value="ELO_fam"/>
</dbReference>
<accession>A0A2T9ZJ48</accession>
<keyword evidence="3 12" id="KW-0444">Lipid biosynthesis</keyword>
<proteinExistence type="inferred from homology"/>
<dbReference type="GO" id="GO:0009922">
    <property type="term" value="F:fatty acid elongase activity"/>
    <property type="evidence" value="ECO:0007669"/>
    <property type="project" value="UniProtKB-EC"/>
</dbReference>
<feature type="transmembrane region" description="Helical" evidence="12">
    <location>
        <begin position="165"/>
        <end position="186"/>
    </location>
</feature>
<evidence type="ECO:0000256" key="3">
    <source>
        <dbReference type="ARBA" id="ARBA00022516"/>
    </source>
</evidence>
<keyword evidence="4 12" id="KW-0808">Transferase</keyword>
<evidence type="ECO:0000256" key="8">
    <source>
        <dbReference type="ARBA" id="ARBA00023098"/>
    </source>
</evidence>
<dbReference type="AlphaFoldDB" id="A0A2T9ZJ48"/>
<dbReference type="GO" id="GO:0019367">
    <property type="term" value="P:fatty acid elongation, saturated fatty acid"/>
    <property type="evidence" value="ECO:0007669"/>
    <property type="project" value="TreeGrafter"/>
</dbReference>
<evidence type="ECO:0000256" key="9">
    <source>
        <dbReference type="ARBA" id="ARBA00023136"/>
    </source>
</evidence>
<evidence type="ECO:0000256" key="6">
    <source>
        <dbReference type="ARBA" id="ARBA00022832"/>
    </source>
</evidence>
<evidence type="ECO:0000256" key="10">
    <source>
        <dbReference type="ARBA" id="ARBA00023160"/>
    </source>
</evidence>
<reference evidence="14 15" key="1">
    <citation type="journal article" date="2018" name="MBio">
        <title>Comparative Genomics Reveals the Core Gene Toolbox for the Fungus-Insect Symbiosis.</title>
        <authorList>
            <person name="Wang Y."/>
            <person name="Stata M."/>
            <person name="Wang W."/>
            <person name="Stajich J.E."/>
            <person name="White M.M."/>
            <person name="Moncalvo J.M."/>
        </authorList>
    </citation>
    <scope>NUCLEOTIDE SEQUENCE [LARGE SCALE GENOMIC DNA]</scope>
    <source>
        <strain evidence="14 15">SC-DP-2</strain>
    </source>
</reference>
<protein>
    <recommendedName>
        <fullName evidence="12">Elongation of fatty acids protein</fullName>
        <ecNumber evidence="12">2.3.1.-</ecNumber>
    </recommendedName>
</protein>
<keyword evidence="15" id="KW-1185">Reference proteome</keyword>
<evidence type="ECO:0000256" key="1">
    <source>
        <dbReference type="ARBA" id="ARBA00004141"/>
    </source>
</evidence>
<keyword evidence="8 12" id="KW-0443">Lipid metabolism</keyword>
<dbReference type="EMBL" id="MBFS01000100">
    <property type="protein sequence ID" value="PVV04625.1"/>
    <property type="molecule type" value="Genomic_DNA"/>
</dbReference>
<evidence type="ECO:0000256" key="5">
    <source>
        <dbReference type="ARBA" id="ARBA00022692"/>
    </source>
</evidence>
<dbReference type="Pfam" id="PF01151">
    <property type="entry name" value="ELO"/>
    <property type="match status" value="1"/>
</dbReference>
<comment type="subcellular location">
    <subcellularLocation>
        <location evidence="1">Membrane</location>
        <topology evidence="1">Multi-pass membrane protein</topology>
    </subcellularLocation>
</comment>
<evidence type="ECO:0000256" key="7">
    <source>
        <dbReference type="ARBA" id="ARBA00022989"/>
    </source>
</evidence>
<dbReference type="GO" id="GO:0034626">
    <property type="term" value="P:fatty acid elongation, polyunsaturated fatty acid"/>
    <property type="evidence" value="ECO:0007669"/>
    <property type="project" value="TreeGrafter"/>
</dbReference>
<keyword evidence="10 12" id="KW-0275">Fatty acid biosynthesis</keyword>
<comment type="catalytic activity">
    <reaction evidence="12">
        <text>an acyl-CoA + malonyl-CoA + H(+) = a 3-oxoacyl-CoA + CO2 + CoA</text>
        <dbReference type="Rhea" id="RHEA:50252"/>
        <dbReference type="ChEBI" id="CHEBI:15378"/>
        <dbReference type="ChEBI" id="CHEBI:16526"/>
        <dbReference type="ChEBI" id="CHEBI:57287"/>
        <dbReference type="ChEBI" id="CHEBI:57384"/>
        <dbReference type="ChEBI" id="CHEBI:58342"/>
        <dbReference type="ChEBI" id="CHEBI:90726"/>
    </reaction>
    <physiologicalReaction direction="left-to-right" evidence="12">
        <dbReference type="Rhea" id="RHEA:50253"/>
    </physiologicalReaction>
</comment>
<feature type="transmembrane region" description="Helical" evidence="12">
    <location>
        <begin position="242"/>
        <end position="262"/>
    </location>
</feature>
<keyword evidence="7 12" id="KW-1133">Transmembrane helix</keyword>
<dbReference type="EC" id="2.3.1.-" evidence="12"/>
<dbReference type="GO" id="GO:0034625">
    <property type="term" value="P:fatty acid elongation, monounsaturated fatty acid"/>
    <property type="evidence" value="ECO:0007669"/>
    <property type="project" value="TreeGrafter"/>
</dbReference>
<comment type="caution">
    <text evidence="14">The sequence shown here is derived from an EMBL/GenBank/DDBJ whole genome shotgun (WGS) entry which is preliminary data.</text>
</comment>
<dbReference type="GO" id="GO:0030148">
    <property type="term" value="P:sphingolipid biosynthetic process"/>
    <property type="evidence" value="ECO:0007669"/>
    <property type="project" value="TreeGrafter"/>
</dbReference>
<evidence type="ECO:0000256" key="12">
    <source>
        <dbReference type="RuleBase" id="RU361115"/>
    </source>
</evidence>
<sequence length="299" mass="34458">MSNLDSVLNFVLLKFGVDKSQWRYVSGSTFGSTWSSVLTVTALYLATIFSIKFALKDRKPFVLKKVTAFHNLFLSIISALLLLLFAELLIPPLREHGLFWSICSADNWTTKLELLYYFNYLIKWYEFVDTILLVLKKKPTPFLHVYHHSMTMILCFTQLEGSTTVSWALITINLFVHVIMYYYYYLTTLGIRVFWKKLVTVMQIVQFVIDLGFVYFCIYTYYAHEVYTFLPSIGKCSGSLKAAYFGCAIISSYLLLFVKFFFDTYSKNHSPSKPSTSTSNTKIGSKTTTTIPSSRPLKI</sequence>
<dbReference type="GO" id="GO:0005789">
    <property type="term" value="C:endoplasmic reticulum membrane"/>
    <property type="evidence" value="ECO:0007669"/>
    <property type="project" value="TreeGrafter"/>
</dbReference>
<evidence type="ECO:0000256" key="4">
    <source>
        <dbReference type="ARBA" id="ARBA00022679"/>
    </source>
</evidence>
<keyword evidence="9 12" id="KW-0472">Membrane</keyword>
<evidence type="ECO:0000256" key="13">
    <source>
        <dbReference type="SAM" id="MobiDB-lite"/>
    </source>
</evidence>
<name>A0A2T9ZJ48_9FUNG</name>
<evidence type="ECO:0000313" key="14">
    <source>
        <dbReference type="EMBL" id="PVV04625.1"/>
    </source>
</evidence>
<organism evidence="14 15">
    <name type="scientific">Smittium megazygosporum</name>
    <dbReference type="NCBI Taxonomy" id="133381"/>
    <lineage>
        <taxon>Eukaryota</taxon>
        <taxon>Fungi</taxon>
        <taxon>Fungi incertae sedis</taxon>
        <taxon>Zoopagomycota</taxon>
        <taxon>Kickxellomycotina</taxon>
        <taxon>Harpellomycetes</taxon>
        <taxon>Harpellales</taxon>
        <taxon>Legeriomycetaceae</taxon>
        <taxon>Smittium</taxon>
    </lineage>
</organism>
<feature type="transmembrane region" description="Helical" evidence="12">
    <location>
        <begin position="198"/>
        <end position="222"/>
    </location>
</feature>
<dbReference type="OrthoDB" id="434092at2759"/>
<evidence type="ECO:0000256" key="2">
    <source>
        <dbReference type="ARBA" id="ARBA00007263"/>
    </source>
</evidence>
<comment type="similarity">
    <text evidence="2 12">Belongs to the ELO family.</text>
</comment>
<dbReference type="PANTHER" id="PTHR11157">
    <property type="entry name" value="FATTY ACID ACYL TRANSFERASE-RELATED"/>
    <property type="match status" value="1"/>
</dbReference>
<keyword evidence="6 12" id="KW-0276">Fatty acid metabolism</keyword>
<comment type="catalytic activity">
    <reaction evidence="11">
        <text>a very-long-chain acyl-CoA + malonyl-CoA + H(+) = a very-long-chain 3-oxoacyl-CoA + CO2 + CoA</text>
        <dbReference type="Rhea" id="RHEA:32727"/>
        <dbReference type="ChEBI" id="CHEBI:15378"/>
        <dbReference type="ChEBI" id="CHEBI:16526"/>
        <dbReference type="ChEBI" id="CHEBI:57287"/>
        <dbReference type="ChEBI" id="CHEBI:57384"/>
        <dbReference type="ChEBI" id="CHEBI:90725"/>
        <dbReference type="ChEBI" id="CHEBI:90736"/>
        <dbReference type="EC" id="2.3.1.199"/>
    </reaction>
</comment>
<dbReference type="PANTHER" id="PTHR11157:SF134">
    <property type="entry name" value="ELONGATION OF FATTY ACIDS PROTEIN 1-RELATED"/>
    <property type="match status" value="1"/>
</dbReference>
<feature type="transmembrane region" description="Helical" evidence="12">
    <location>
        <begin position="67"/>
        <end position="90"/>
    </location>
</feature>
<feature type="region of interest" description="Disordered" evidence="13">
    <location>
        <begin position="268"/>
        <end position="299"/>
    </location>
</feature>
<dbReference type="GO" id="GO:0042761">
    <property type="term" value="P:very long-chain fatty acid biosynthetic process"/>
    <property type="evidence" value="ECO:0007669"/>
    <property type="project" value="TreeGrafter"/>
</dbReference>
<dbReference type="STRING" id="133381.A0A2T9ZJ48"/>
<gene>
    <name evidence="14" type="ORF">BB560_000867</name>
</gene>